<dbReference type="Gene3D" id="3.30.70.980">
    <property type="match status" value="2"/>
</dbReference>
<dbReference type="InterPro" id="IPR048300">
    <property type="entry name" value="TACO1_YebC-like_2nd/3rd_dom"/>
</dbReference>
<keyword evidence="4 6" id="KW-0238">DNA-binding</keyword>
<dbReference type="GO" id="GO:0005829">
    <property type="term" value="C:cytosol"/>
    <property type="evidence" value="ECO:0007669"/>
    <property type="project" value="TreeGrafter"/>
</dbReference>
<dbReference type="HAMAP" id="MF_00693">
    <property type="entry name" value="Transcrip_reg_TACO1"/>
    <property type="match status" value="1"/>
</dbReference>
<dbReference type="AlphaFoldDB" id="A0A1F5NT50"/>
<dbReference type="PANTHER" id="PTHR12532:SF6">
    <property type="entry name" value="TRANSCRIPTIONAL REGULATORY PROTEIN YEBC-RELATED"/>
    <property type="match status" value="1"/>
</dbReference>
<accession>A0A1F5NT50</accession>
<evidence type="ECO:0000256" key="3">
    <source>
        <dbReference type="ARBA" id="ARBA00023015"/>
    </source>
</evidence>
<dbReference type="InterPro" id="IPR002876">
    <property type="entry name" value="Transcrip_reg_TACO1-like"/>
</dbReference>
<sequence length="238" mass="26003">MSGHSKWATIKRAKAVTDAKRGQVFTKLAKNIAVAVRGGGGTDPVFNFKLRMAIDQARAAAMPNENIERAIKRGSGEGKDAIEQAAYEGYGPGGSAFIVETVTDNKNRAAQAIRTIFAKHEGRMGEQGSVAWMFESKGQVLVEKQPGIEDLALELIDQGVEDVKETENGLEVYTLPVDLEKTKKFIENKGIKILSSELIMRPAQNLEASEQDKKKIQSLIDALHDDDDVVNVHSNVNL</sequence>
<dbReference type="Gene3D" id="1.10.10.200">
    <property type="match status" value="1"/>
</dbReference>
<evidence type="ECO:0000313" key="10">
    <source>
        <dbReference type="Proteomes" id="UP000178892"/>
    </source>
</evidence>
<dbReference type="GO" id="GO:0003677">
    <property type="term" value="F:DNA binding"/>
    <property type="evidence" value="ECO:0007669"/>
    <property type="project" value="UniProtKB-UniRule"/>
</dbReference>
<proteinExistence type="inferred from homology"/>
<dbReference type="InterPro" id="IPR017856">
    <property type="entry name" value="Integrase-like_N"/>
</dbReference>
<dbReference type="Pfam" id="PF01709">
    <property type="entry name" value="Transcrip_reg"/>
    <property type="match status" value="1"/>
</dbReference>
<dbReference type="InterPro" id="IPR049083">
    <property type="entry name" value="TACO1_YebC_N"/>
</dbReference>
<comment type="similarity">
    <text evidence="1 6">Belongs to the TACO1 family.</text>
</comment>
<reference evidence="9 10" key="1">
    <citation type="journal article" date="2016" name="Nat. Commun.">
        <title>Thousands of microbial genomes shed light on interconnected biogeochemical processes in an aquifer system.</title>
        <authorList>
            <person name="Anantharaman K."/>
            <person name="Brown C.T."/>
            <person name="Hug L.A."/>
            <person name="Sharon I."/>
            <person name="Castelle C.J."/>
            <person name="Probst A.J."/>
            <person name="Thomas B.C."/>
            <person name="Singh A."/>
            <person name="Wilkins M.J."/>
            <person name="Karaoz U."/>
            <person name="Brodie E.L."/>
            <person name="Williams K.H."/>
            <person name="Hubbard S.S."/>
            <person name="Banfield J.F."/>
        </authorList>
    </citation>
    <scope>NUCLEOTIDE SEQUENCE [LARGE SCALE GENOMIC DNA]</scope>
</reference>
<comment type="caution">
    <text evidence="9">The sequence shown here is derived from an EMBL/GenBank/DDBJ whole genome shotgun (WGS) entry which is preliminary data.</text>
</comment>
<dbReference type="Proteomes" id="UP000178892">
    <property type="component" value="Unassembled WGS sequence"/>
</dbReference>
<evidence type="ECO:0000256" key="4">
    <source>
        <dbReference type="ARBA" id="ARBA00023125"/>
    </source>
</evidence>
<dbReference type="EMBL" id="MFEL01000018">
    <property type="protein sequence ID" value="OGE80827.1"/>
    <property type="molecule type" value="Genomic_DNA"/>
</dbReference>
<evidence type="ECO:0000256" key="6">
    <source>
        <dbReference type="HAMAP-Rule" id="MF_00693"/>
    </source>
</evidence>
<comment type="subcellular location">
    <subcellularLocation>
        <location evidence="6">Cytoplasm</location>
    </subcellularLocation>
</comment>
<gene>
    <name evidence="9" type="ORF">A2720_04690</name>
</gene>
<name>A0A1F5NT50_9BACT</name>
<evidence type="ECO:0000256" key="2">
    <source>
        <dbReference type="ARBA" id="ARBA00022490"/>
    </source>
</evidence>
<dbReference type="SUPFAM" id="SSF75625">
    <property type="entry name" value="YebC-like"/>
    <property type="match status" value="1"/>
</dbReference>
<keyword evidence="5 6" id="KW-0804">Transcription</keyword>
<dbReference type="FunFam" id="1.10.10.200:FF:000002">
    <property type="entry name" value="Probable transcriptional regulatory protein CLM62_37755"/>
    <property type="match status" value="1"/>
</dbReference>
<protein>
    <recommendedName>
        <fullName evidence="6">Probable transcriptional regulatory protein A2720_04690</fullName>
    </recommendedName>
</protein>
<evidence type="ECO:0000259" key="8">
    <source>
        <dbReference type="Pfam" id="PF20772"/>
    </source>
</evidence>
<dbReference type="NCBIfam" id="NF009044">
    <property type="entry name" value="PRK12378.1"/>
    <property type="match status" value="1"/>
</dbReference>
<dbReference type="STRING" id="1817825.A2720_04690"/>
<evidence type="ECO:0000256" key="5">
    <source>
        <dbReference type="ARBA" id="ARBA00023163"/>
    </source>
</evidence>
<organism evidence="9 10">
    <name type="scientific">Candidatus Doudnabacteria bacterium RIFCSPHIGHO2_01_FULL_46_24</name>
    <dbReference type="NCBI Taxonomy" id="1817825"/>
    <lineage>
        <taxon>Bacteria</taxon>
        <taxon>Candidatus Doudnaibacteriota</taxon>
    </lineage>
</organism>
<evidence type="ECO:0000256" key="1">
    <source>
        <dbReference type="ARBA" id="ARBA00008724"/>
    </source>
</evidence>
<feature type="domain" description="TACO1/YebC-like second and third" evidence="7">
    <location>
        <begin position="83"/>
        <end position="236"/>
    </location>
</feature>
<dbReference type="InterPro" id="IPR029072">
    <property type="entry name" value="YebC-like"/>
</dbReference>
<dbReference type="NCBIfam" id="TIGR01033">
    <property type="entry name" value="YebC/PmpR family DNA-binding transcriptional regulator"/>
    <property type="match status" value="1"/>
</dbReference>
<dbReference type="Pfam" id="PF20772">
    <property type="entry name" value="TACO1_YebC_N"/>
    <property type="match status" value="1"/>
</dbReference>
<keyword evidence="3 6" id="KW-0805">Transcription regulation</keyword>
<dbReference type="InterPro" id="IPR026564">
    <property type="entry name" value="Transcrip_reg_TACO1-like_dom3"/>
</dbReference>
<dbReference type="NCBIfam" id="NF001030">
    <property type="entry name" value="PRK00110.1"/>
    <property type="match status" value="1"/>
</dbReference>
<evidence type="ECO:0000259" key="7">
    <source>
        <dbReference type="Pfam" id="PF01709"/>
    </source>
</evidence>
<dbReference type="GO" id="GO:0006355">
    <property type="term" value="P:regulation of DNA-templated transcription"/>
    <property type="evidence" value="ECO:0007669"/>
    <property type="project" value="UniProtKB-UniRule"/>
</dbReference>
<feature type="domain" description="TACO1/YebC-like N-terminal" evidence="8">
    <location>
        <begin position="5"/>
        <end position="77"/>
    </location>
</feature>
<evidence type="ECO:0000313" key="9">
    <source>
        <dbReference type="EMBL" id="OGE80827.1"/>
    </source>
</evidence>
<dbReference type="PANTHER" id="PTHR12532">
    <property type="entry name" value="TRANSLATIONAL ACTIVATOR OF CYTOCHROME C OXIDASE 1"/>
    <property type="match status" value="1"/>
</dbReference>
<keyword evidence="2 6" id="KW-0963">Cytoplasm</keyword>